<dbReference type="SUPFAM" id="SSF53927">
    <property type="entry name" value="Cytidine deaminase-like"/>
    <property type="match status" value="1"/>
</dbReference>
<accession>M0N3V6</accession>
<feature type="domain" description="CMP/dCMP-type deaminase" evidence="1">
    <location>
        <begin position="44"/>
        <end position="156"/>
    </location>
</feature>
<proteinExistence type="predicted"/>
<dbReference type="RefSeq" id="WP_005043333.1">
    <property type="nucleotide sequence ID" value="NZ_AOME01000054.1"/>
</dbReference>
<dbReference type="EMBL" id="AOME01000054">
    <property type="protein sequence ID" value="EMA52612.1"/>
    <property type="molecule type" value="Genomic_DNA"/>
</dbReference>
<dbReference type="InterPro" id="IPR016193">
    <property type="entry name" value="Cytidine_deaminase-like"/>
</dbReference>
<dbReference type="AlphaFoldDB" id="M0N3V6"/>
<dbReference type="GO" id="GO:0052717">
    <property type="term" value="F:tRNA-specific adenosine-34 deaminase activity"/>
    <property type="evidence" value="ECO:0007669"/>
    <property type="project" value="UniProtKB-EC"/>
</dbReference>
<evidence type="ECO:0000313" key="3">
    <source>
        <dbReference type="Proteomes" id="UP000011625"/>
    </source>
</evidence>
<name>M0N3V6_9EURY</name>
<evidence type="ECO:0000259" key="1">
    <source>
        <dbReference type="PROSITE" id="PS51747"/>
    </source>
</evidence>
<dbReference type="GO" id="GO:0002100">
    <property type="term" value="P:tRNA wobble adenosine to inosine editing"/>
    <property type="evidence" value="ECO:0007669"/>
    <property type="project" value="InterPro"/>
</dbReference>
<dbReference type="Pfam" id="PF14437">
    <property type="entry name" value="MafB19-deam"/>
    <property type="match status" value="1"/>
</dbReference>
<evidence type="ECO:0000313" key="2">
    <source>
        <dbReference type="EMBL" id="EMA52612.1"/>
    </source>
</evidence>
<protein>
    <submittedName>
        <fullName evidence="2">CMP/dCMP deaminase zinc-binding protein</fullName>
    </submittedName>
</protein>
<dbReference type="InterPro" id="IPR002125">
    <property type="entry name" value="CMP_dCMP_dom"/>
</dbReference>
<keyword evidence="3" id="KW-1185">Reference proteome</keyword>
<reference evidence="2 3" key="1">
    <citation type="journal article" date="2014" name="PLoS Genet.">
        <title>Phylogenetically driven sequencing of extremely halophilic archaea reveals strategies for static and dynamic osmo-response.</title>
        <authorList>
            <person name="Becker E.A."/>
            <person name="Seitzer P.M."/>
            <person name="Tritt A."/>
            <person name="Larsen D."/>
            <person name="Krusor M."/>
            <person name="Yao A.I."/>
            <person name="Wu D."/>
            <person name="Madern D."/>
            <person name="Eisen J.A."/>
            <person name="Darling A.E."/>
            <person name="Facciotti M.T."/>
        </authorList>
    </citation>
    <scope>NUCLEOTIDE SEQUENCE [LARGE SCALE GENOMIC DNA]</scope>
    <source>
        <strain evidence="2 3">DSM 8989</strain>
    </source>
</reference>
<dbReference type="InterPro" id="IPR058535">
    <property type="entry name" value="MafB19-deam"/>
</dbReference>
<dbReference type="Gene3D" id="3.40.140.10">
    <property type="entry name" value="Cytidine Deaminase, domain 2"/>
    <property type="match status" value="1"/>
</dbReference>
<dbReference type="PATRIC" id="fig|1227456.3.peg.2220"/>
<dbReference type="OrthoDB" id="7284at2157"/>
<dbReference type="PANTHER" id="PTHR11079:SF179">
    <property type="entry name" value="TRNA(ADENINE(34)) DEAMINASE, CHLOROPLASTIC"/>
    <property type="match status" value="1"/>
</dbReference>
<gene>
    <name evidence="2" type="ORF">C450_10953</name>
</gene>
<dbReference type="GO" id="GO:0046872">
    <property type="term" value="F:metal ion binding"/>
    <property type="evidence" value="ECO:0007669"/>
    <property type="project" value="UniProtKB-KW"/>
</dbReference>
<dbReference type="PROSITE" id="PS51747">
    <property type="entry name" value="CYT_DCMP_DEAMINASES_2"/>
    <property type="match status" value="1"/>
</dbReference>
<sequence length="188" mass="20880">MRRPAESRLDRTGGVLSIAVDVGRRVIRATGRRTVVSDSNFDDFDHESHMRRAFELAREATDRGDRPYGSVLVRDDTVVMVDSNRVLTEDDVRRHPELNLAYRACREFDPDERAGMAMYTSTEPCPMCAGGMRTAELGRVVYSVGGDELPDFGGNEPSVRSATILDGVTDVVGPVLNDEGRRIHHESD</sequence>
<dbReference type="STRING" id="1227456.C450_10953"/>
<organism evidence="2 3">
    <name type="scientific">Halococcus salifodinae DSM 8989</name>
    <dbReference type="NCBI Taxonomy" id="1227456"/>
    <lineage>
        <taxon>Archaea</taxon>
        <taxon>Methanobacteriati</taxon>
        <taxon>Methanobacteriota</taxon>
        <taxon>Stenosarchaea group</taxon>
        <taxon>Halobacteria</taxon>
        <taxon>Halobacteriales</taxon>
        <taxon>Halococcaceae</taxon>
        <taxon>Halococcus</taxon>
    </lineage>
</organism>
<dbReference type="PANTHER" id="PTHR11079">
    <property type="entry name" value="CYTOSINE DEAMINASE FAMILY MEMBER"/>
    <property type="match status" value="1"/>
</dbReference>
<dbReference type="Proteomes" id="UP000011625">
    <property type="component" value="Unassembled WGS sequence"/>
</dbReference>
<dbReference type="CDD" id="cd01285">
    <property type="entry name" value="nucleoside_deaminase"/>
    <property type="match status" value="1"/>
</dbReference>
<comment type="caution">
    <text evidence="2">The sequence shown here is derived from an EMBL/GenBank/DDBJ whole genome shotgun (WGS) entry which is preliminary data.</text>
</comment>